<reference evidence="2" key="1">
    <citation type="submission" date="2022-02" db="EMBL/GenBank/DDBJ databases">
        <title>Crop Bioprotection Bacillus Genome Sequencing.</title>
        <authorList>
            <person name="Dunlap C."/>
        </authorList>
    </citation>
    <scope>NUCLEOTIDE SEQUENCE</scope>
    <source>
        <strain evidence="2">T20C13</strain>
    </source>
</reference>
<dbReference type="AlphaFoldDB" id="A0A9Q4HZ36"/>
<proteinExistence type="predicted"/>
<dbReference type="Proteomes" id="UP001066278">
    <property type="component" value="Unassembled WGS sequence"/>
</dbReference>
<sequence>MSFEFLEVIKGYLPVIAVFVSAFIAFISTIRHKDLERFYKNAEINLEKTIEPMYYKIKYITGISDTNQKLKNINGFFDTYNSKLINISKLGNRQLIELFLETENILNQYISHKDDKTKEVLLSRVRRLHREIEKEYWRLFETIYKDYNWYKKTVDMNYVFRWSLRVSFIVEQTLYAVTWIFFTTLFILVFCQIFGGDVALEPKDFHEKFYVIMLGAFSSLIALYFFMFVNYVFADDTKQKKKFMDYATAGLTSVIDKIHLKIKDWKEKRNEQEREDD</sequence>
<protein>
    <submittedName>
        <fullName evidence="2">Uncharacterized protein</fullName>
    </submittedName>
</protein>
<evidence type="ECO:0000313" key="2">
    <source>
        <dbReference type="EMBL" id="MCY9230049.1"/>
    </source>
</evidence>
<evidence type="ECO:0000313" key="3">
    <source>
        <dbReference type="Proteomes" id="UP001066278"/>
    </source>
</evidence>
<feature type="transmembrane region" description="Helical" evidence="1">
    <location>
        <begin position="12"/>
        <end position="30"/>
    </location>
</feature>
<accession>A0A9Q4HZ36</accession>
<keyword evidence="1" id="KW-0812">Transmembrane</keyword>
<gene>
    <name evidence="2" type="ORF">MOE99_11845</name>
</gene>
<keyword evidence="1" id="KW-1133">Transmembrane helix</keyword>
<feature type="transmembrane region" description="Helical" evidence="1">
    <location>
        <begin position="210"/>
        <end position="234"/>
    </location>
</feature>
<comment type="caution">
    <text evidence="2">The sequence shown here is derived from an EMBL/GenBank/DDBJ whole genome shotgun (WGS) entry which is preliminary data.</text>
</comment>
<keyword evidence="1" id="KW-0472">Membrane</keyword>
<organism evidence="2 3">
    <name type="scientific">Bacillus inaquosorum</name>
    <dbReference type="NCBI Taxonomy" id="483913"/>
    <lineage>
        <taxon>Bacteria</taxon>
        <taxon>Bacillati</taxon>
        <taxon>Bacillota</taxon>
        <taxon>Bacilli</taxon>
        <taxon>Bacillales</taxon>
        <taxon>Bacillaceae</taxon>
        <taxon>Bacillus</taxon>
    </lineage>
</organism>
<feature type="transmembrane region" description="Helical" evidence="1">
    <location>
        <begin position="174"/>
        <end position="195"/>
    </location>
</feature>
<evidence type="ECO:0000256" key="1">
    <source>
        <dbReference type="SAM" id="Phobius"/>
    </source>
</evidence>
<dbReference type="EMBL" id="JALAXJ010000011">
    <property type="protein sequence ID" value="MCY9230049.1"/>
    <property type="molecule type" value="Genomic_DNA"/>
</dbReference>
<name>A0A9Q4HZ36_9BACI</name>
<dbReference type="RefSeq" id="WP_268310065.1">
    <property type="nucleotide sequence ID" value="NZ_JALAXJ010000011.1"/>
</dbReference>